<evidence type="ECO:0000259" key="15">
    <source>
        <dbReference type="Pfam" id="PF06415"/>
    </source>
</evidence>
<feature type="binding site" evidence="10 13">
    <location>
        <position position="409"/>
    </location>
    <ligand>
        <name>Mn(2+)</name>
        <dbReference type="ChEBI" id="CHEBI:29035"/>
        <label>1</label>
    </ligand>
</feature>
<dbReference type="SUPFAM" id="SSF64158">
    <property type="entry name" value="2,3-Bisphosphoglycerate-independent phosphoglycerate mutase, substrate-binding domain"/>
    <property type="match status" value="1"/>
</dbReference>
<feature type="domain" description="BPG-independent PGAM N-terminal" evidence="15">
    <location>
        <begin position="85"/>
        <end position="301"/>
    </location>
</feature>
<evidence type="ECO:0000256" key="7">
    <source>
        <dbReference type="ARBA" id="ARBA00023211"/>
    </source>
</evidence>
<feature type="binding site" evidence="10 13">
    <location>
        <position position="65"/>
    </location>
    <ligand>
        <name>Mn(2+)</name>
        <dbReference type="ChEBI" id="CHEBI:29035"/>
        <label>2</label>
    </ligand>
</feature>
<dbReference type="GO" id="GO:0006007">
    <property type="term" value="P:glucose catabolic process"/>
    <property type="evidence" value="ECO:0007669"/>
    <property type="project" value="InterPro"/>
</dbReference>
<dbReference type="Gene3D" id="3.40.1450.10">
    <property type="entry name" value="BPG-independent phosphoglycerate mutase, domain B"/>
    <property type="match status" value="1"/>
</dbReference>
<dbReference type="EC" id="5.4.2.12" evidence="4 10"/>
<comment type="catalytic activity">
    <reaction evidence="1 10">
        <text>(2R)-2-phosphoglycerate = (2R)-3-phosphoglycerate</text>
        <dbReference type="Rhea" id="RHEA:15901"/>
        <dbReference type="ChEBI" id="CHEBI:58272"/>
        <dbReference type="ChEBI" id="CHEBI:58289"/>
        <dbReference type="EC" id="5.4.2.12"/>
    </reaction>
</comment>
<evidence type="ECO:0000256" key="4">
    <source>
        <dbReference type="ARBA" id="ARBA00012026"/>
    </source>
</evidence>
<comment type="function">
    <text evidence="10">Catalyzes the interconversion of 2-phosphoglycerate and 3-phosphoglycerate.</text>
</comment>
<keyword evidence="5 10" id="KW-0479">Metal-binding</keyword>
<evidence type="ECO:0000256" key="1">
    <source>
        <dbReference type="ARBA" id="ARBA00000370"/>
    </source>
</evidence>
<evidence type="ECO:0000256" key="9">
    <source>
        <dbReference type="ARBA" id="ARBA00071648"/>
    </source>
</evidence>
<dbReference type="Pfam" id="PF01676">
    <property type="entry name" value="Metalloenzyme"/>
    <property type="match status" value="1"/>
</dbReference>
<evidence type="ECO:0000256" key="12">
    <source>
        <dbReference type="PIRSR" id="PIRSR001492-2"/>
    </source>
</evidence>
<dbReference type="PANTHER" id="PTHR31637:SF0">
    <property type="entry name" value="2,3-BISPHOSPHOGLYCERATE-INDEPENDENT PHOSPHOGLYCERATE MUTASE"/>
    <property type="match status" value="1"/>
</dbReference>
<dbReference type="CDD" id="cd16010">
    <property type="entry name" value="iPGM"/>
    <property type="match status" value="1"/>
</dbReference>
<organism evidence="16 17">
    <name type="scientific">Desulfobacter latus</name>
    <dbReference type="NCBI Taxonomy" id="2292"/>
    <lineage>
        <taxon>Bacteria</taxon>
        <taxon>Pseudomonadati</taxon>
        <taxon>Thermodesulfobacteriota</taxon>
        <taxon>Desulfobacteria</taxon>
        <taxon>Desulfobacterales</taxon>
        <taxon>Desulfobacteraceae</taxon>
        <taxon>Desulfobacter</taxon>
    </lineage>
</organism>
<dbReference type="PANTHER" id="PTHR31637">
    <property type="entry name" value="2,3-BISPHOSPHOGLYCERATE-INDEPENDENT PHOSPHOGLYCERATE MUTASE"/>
    <property type="match status" value="1"/>
</dbReference>
<dbReference type="HAMAP" id="MF_01038">
    <property type="entry name" value="GpmI"/>
    <property type="match status" value="1"/>
</dbReference>
<feature type="binding site" evidence="10 12">
    <location>
        <begin position="263"/>
        <end position="266"/>
    </location>
    <ligand>
        <name>substrate</name>
    </ligand>
</feature>
<dbReference type="InterPro" id="IPR011258">
    <property type="entry name" value="BPG-indep_PGM_N"/>
</dbReference>
<feature type="active site" description="Phosphoserine intermediate" evidence="10 11">
    <location>
        <position position="65"/>
    </location>
</feature>
<dbReference type="GO" id="GO:0030145">
    <property type="term" value="F:manganese ion binding"/>
    <property type="evidence" value="ECO:0007669"/>
    <property type="project" value="UniProtKB-UniRule"/>
</dbReference>
<feature type="binding site" evidence="10 13">
    <location>
        <position position="446"/>
    </location>
    <ligand>
        <name>Mn(2+)</name>
        <dbReference type="ChEBI" id="CHEBI:29035"/>
        <label>2</label>
    </ligand>
</feature>
<comment type="pathway">
    <text evidence="2 10">Carbohydrate degradation; glycolysis; pyruvate from D-glyceraldehyde 3-phosphate: step 3/5.</text>
</comment>
<reference evidence="16 17" key="1">
    <citation type="submission" date="2020-06" db="EMBL/GenBank/DDBJ databases">
        <title>High-quality draft genome of sulfate reducer Desulfobacter latus type strain AcrS2 isolated from marine sediment.</title>
        <authorList>
            <person name="Hoppe M."/>
            <person name="Larsen C.K."/>
            <person name="Marshall I.P.G."/>
            <person name="Schramm A."/>
            <person name="Marietou A.G."/>
        </authorList>
    </citation>
    <scope>NUCLEOTIDE SEQUENCE [LARGE SCALE GENOMIC DNA]</scope>
    <source>
        <strain evidence="16 17">AcRS2</strain>
    </source>
</reference>
<feature type="binding site" evidence="10 13">
    <location>
        <position position="464"/>
    </location>
    <ligand>
        <name>Mn(2+)</name>
        <dbReference type="ChEBI" id="CHEBI:29035"/>
        <label>1</label>
    </ligand>
</feature>
<dbReference type="GO" id="GO:0005737">
    <property type="term" value="C:cytoplasm"/>
    <property type="evidence" value="ECO:0007669"/>
    <property type="project" value="InterPro"/>
</dbReference>
<dbReference type="Gene3D" id="3.40.720.10">
    <property type="entry name" value="Alkaline Phosphatase, subunit A"/>
    <property type="match status" value="1"/>
</dbReference>
<dbReference type="FunFam" id="3.40.1450.10:FF:000001">
    <property type="entry name" value="2,3-bisphosphoglycerate-independent phosphoglycerate mutase"/>
    <property type="match status" value="1"/>
</dbReference>
<proteinExistence type="inferred from homology"/>
<sequence>MGSEQQPVNILMILDGWGINASKKGNAVAAADTPFLDTLLADFPSTTLKCHGEAVGLPDSTMGNSEVGHMNIGAGRIVAQDFVRINTAIRDNSFSSTPALVAVMDKVKQAGKSLHLLGLLSDGGVHSHINHLFALIKTAKDQGIEKVYIHPIMDGRDTSPTSGINFLKQLDEKIQDLGTGKVATMTGRFWAMDRDTRWERVQKAYELYTQGKGVDASDQTPAQAIQAAYDREETDEFIKPICFCPGNEGTVEQGDGLIFFNFRADRAKEITRAFTEKNFDGFKRTVNPTLSDFVCMTQYDEHFDLPVAFAPQHLDKIFGQILSENKISQLRIAETEKYAHVTYFFNGGDEAVFAGEERILIPSPRDVDTYDQKPEMSADKVADKTCEQIHSGKFQFVVLNFANMDMVGHTGIFDAAVKACETVDRCVKKVVEAIWETGGTAFITADHGNSEQMLAPDGSPHTAHTLNPVRFIVAAQPPPAITLQEGKLGDIAPTILNVLGIAQPLEMTGQCLILNKSTKHTNFLI</sequence>
<keyword evidence="8 10" id="KW-0413">Isomerase</keyword>
<dbReference type="EMBL" id="JACADJ010000011">
    <property type="protein sequence ID" value="NWH04396.1"/>
    <property type="molecule type" value="Genomic_DNA"/>
</dbReference>
<evidence type="ECO:0000256" key="5">
    <source>
        <dbReference type="ARBA" id="ARBA00022723"/>
    </source>
</evidence>
<feature type="binding site" evidence="10 12">
    <location>
        <position position="126"/>
    </location>
    <ligand>
        <name>substrate</name>
    </ligand>
</feature>
<comment type="caution">
    <text evidence="16">The sequence shown here is derived from an EMBL/GenBank/DDBJ whole genome shotgun (WGS) entry which is preliminary data.</text>
</comment>
<dbReference type="RefSeq" id="WP_178365851.1">
    <property type="nucleotide sequence ID" value="NZ_JACADJ010000011.1"/>
</dbReference>
<dbReference type="InterPro" id="IPR036646">
    <property type="entry name" value="PGAM_B_sf"/>
</dbReference>
<feature type="binding site" evidence="10 12">
    <location>
        <position position="188"/>
    </location>
    <ligand>
        <name>substrate</name>
    </ligand>
</feature>
<protein>
    <recommendedName>
        <fullName evidence="9 10">2,3-bisphosphoglycerate-independent phosphoglycerate mutase</fullName>
        <shortName evidence="10">BPG-independent PGAM</shortName>
        <shortName evidence="10">Phosphoglyceromutase</shortName>
        <shortName evidence="10">iPGM</shortName>
        <ecNumber evidence="4 10">5.4.2.12</ecNumber>
    </recommendedName>
</protein>
<feature type="domain" description="Metalloenzyme" evidence="14">
    <location>
        <begin position="10"/>
        <end position="501"/>
    </location>
</feature>
<evidence type="ECO:0000256" key="8">
    <source>
        <dbReference type="ARBA" id="ARBA00023235"/>
    </source>
</evidence>
<dbReference type="UniPathway" id="UPA00109">
    <property type="reaction ID" value="UER00186"/>
</dbReference>
<keyword evidence="7 10" id="KW-0464">Manganese</keyword>
<keyword evidence="17" id="KW-1185">Reference proteome</keyword>
<evidence type="ECO:0000256" key="11">
    <source>
        <dbReference type="PIRSR" id="PIRSR001492-1"/>
    </source>
</evidence>
<dbReference type="NCBIfam" id="TIGR01307">
    <property type="entry name" value="pgm_bpd_ind"/>
    <property type="match status" value="1"/>
</dbReference>
<dbReference type="InterPro" id="IPR006124">
    <property type="entry name" value="Metalloenzyme"/>
</dbReference>
<accession>A0A850TAI9</accession>
<dbReference type="InterPro" id="IPR005995">
    <property type="entry name" value="Pgm_bpd_ind"/>
</dbReference>
<name>A0A850TAI9_9BACT</name>
<feature type="binding site" evidence="10 13">
    <location>
        <position position="447"/>
    </location>
    <ligand>
        <name>Mn(2+)</name>
        <dbReference type="ChEBI" id="CHEBI:29035"/>
        <label>2</label>
    </ligand>
</feature>
<feature type="binding site" evidence="10 12">
    <location>
        <position position="337"/>
    </location>
    <ligand>
        <name>substrate</name>
    </ligand>
</feature>
<evidence type="ECO:0000256" key="6">
    <source>
        <dbReference type="ARBA" id="ARBA00023152"/>
    </source>
</evidence>
<feature type="binding site" evidence="10 13">
    <location>
        <position position="405"/>
    </location>
    <ligand>
        <name>Mn(2+)</name>
        <dbReference type="ChEBI" id="CHEBI:29035"/>
        <label>1</label>
    </ligand>
</feature>
<dbReference type="InterPro" id="IPR017850">
    <property type="entry name" value="Alkaline_phosphatase_core_sf"/>
</dbReference>
<comment type="subunit">
    <text evidence="10">Monomer.</text>
</comment>
<feature type="binding site" evidence="10 12">
    <location>
        <begin position="156"/>
        <end position="157"/>
    </location>
    <ligand>
        <name>substrate</name>
    </ligand>
</feature>
<gene>
    <name evidence="10" type="primary">gpmI</name>
    <name evidence="16" type="ORF">HXW94_05230</name>
</gene>
<dbReference type="PIRSF" id="PIRSF001492">
    <property type="entry name" value="IPGAM"/>
    <property type="match status" value="1"/>
</dbReference>
<feature type="binding site" evidence="10 13">
    <location>
        <position position="15"/>
    </location>
    <ligand>
        <name>Mn(2+)</name>
        <dbReference type="ChEBI" id="CHEBI:29035"/>
        <label>2</label>
    </ligand>
</feature>
<dbReference type="GO" id="GO:0004619">
    <property type="term" value="F:phosphoglycerate mutase activity"/>
    <property type="evidence" value="ECO:0007669"/>
    <property type="project" value="UniProtKB-UniRule"/>
</dbReference>
<evidence type="ECO:0000259" key="14">
    <source>
        <dbReference type="Pfam" id="PF01676"/>
    </source>
</evidence>
<dbReference type="AlphaFoldDB" id="A0A850TAI9"/>
<evidence type="ECO:0000313" key="17">
    <source>
        <dbReference type="Proteomes" id="UP000553343"/>
    </source>
</evidence>
<evidence type="ECO:0000313" key="16">
    <source>
        <dbReference type="EMBL" id="NWH04396.1"/>
    </source>
</evidence>
<dbReference type="Pfam" id="PF06415">
    <property type="entry name" value="iPGM_N"/>
    <property type="match status" value="1"/>
</dbReference>
<evidence type="ECO:0000256" key="13">
    <source>
        <dbReference type="PIRSR" id="PIRSR001492-3"/>
    </source>
</evidence>
<dbReference type="Proteomes" id="UP000553343">
    <property type="component" value="Unassembled WGS sequence"/>
</dbReference>
<dbReference type="GO" id="GO:0006096">
    <property type="term" value="P:glycolytic process"/>
    <property type="evidence" value="ECO:0007669"/>
    <property type="project" value="UniProtKB-UniRule"/>
</dbReference>
<comment type="cofactor">
    <cofactor evidence="10">
        <name>Mn(2+)</name>
        <dbReference type="ChEBI" id="CHEBI:29035"/>
    </cofactor>
    <text evidence="10">Binds 2 manganese ions per subunit.</text>
</comment>
<evidence type="ECO:0000256" key="10">
    <source>
        <dbReference type="HAMAP-Rule" id="MF_01038"/>
    </source>
</evidence>
<evidence type="ECO:0000256" key="2">
    <source>
        <dbReference type="ARBA" id="ARBA00004798"/>
    </source>
</evidence>
<comment type="similarity">
    <text evidence="3 10">Belongs to the BPG-independent phosphoglycerate mutase family.</text>
</comment>
<feature type="binding site" evidence="10 12">
    <location>
        <position position="194"/>
    </location>
    <ligand>
        <name>substrate</name>
    </ligand>
</feature>
<keyword evidence="6 10" id="KW-0324">Glycolysis</keyword>
<evidence type="ECO:0000256" key="3">
    <source>
        <dbReference type="ARBA" id="ARBA00008819"/>
    </source>
</evidence>
<dbReference type="SUPFAM" id="SSF53649">
    <property type="entry name" value="Alkaline phosphatase-like"/>
    <property type="match status" value="1"/>
</dbReference>